<dbReference type="PRINTS" id="PR00364">
    <property type="entry name" value="DISEASERSIST"/>
</dbReference>
<dbReference type="InterPro" id="IPR042197">
    <property type="entry name" value="Apaf_helical"/>
</dbReference>
<dbReference type="Gene3D" id="3.40.50.300">
    <property type="entry name" value="P-loop containing nucleotide triphosphate hydrolases"/>
    <property type="match status" value="1"/>
</dbReference>
<dbReference type="GO" id="GO:0006952">
    <property type="term" value="P:defense response"/>
    <property type="evidence" value="ECO:0007669"/>
    <property type="project" value="UniProtKB-KW"/>
</dbReference>
<sequence>LKKLVTDVNEMFDVIIWVTVTRDWSTRKIQNEVLRQLSLSLPDSETDSEVAKTLIQSLNSRTFLFILDDVWERVDLKAVGIPGLSPAKGCSVIVASRRLDVCKEMAGKRVFEMEPVSREEAWALFREKVGELVESPGIQPYAEKIVVECGGLPLLIIVTGGAMRGVNDVLEWKHALTKLELPTELVTNGNEAVMHRLKFSFDRLKSFDIQSCFL</sequence>
<evidence type="ECO:0000313" key="5">
    <source>
        <dbReference type="EMBL" id="CAJ27141.1"/>
    </source>
</evidence>
<dbReference type="Pfam" id="PF00931">
    <property type="entry name" value="NB-ARC"/>
    <property type="match status" value="1"/>
</dbReference>
<keyword evidence="3" id="KW-0067">ATP-binding</keyword>
<evidence type="ECO:0000256" key="2">
    <source>
        <dbReference type="ARBA" id="ARBA00022821"/>
    </source>
</evidence>
<dbReference type="InterPro" id="IPR050905">
    <property type="entry name" value="Plant_NBS-LRR"/>
</dbReference>
<name>Q3ZUT9_ROSHC</name>
<keyword evidence="2" id="KW-0611">Plant defense</keyword>
<dbReference type="EMBL" id="AM075239">
    <property type="protein sequence ID" value="CAJ27141.1"/>
    <property type="molecule type" value="Genomic_DNA"/>
</dbReference>
<evidence type="ECO:0000256" key="3">
    <source>
        <dbReference type="ARBA" id="ARBA00022840"/>
    </source>
</evidence>
<protein>
    <submittedName>
        <fullName evidence="5">Putative LZ-NBS-LRR resistance protein</fullName>
    </submittedName>
</protein>
<keyword evidence="1" id="KW-0547">Nucleotide-binding</keyword>
<evidence type="ECO:0000259" key="4">
    <source>
        <dbReference type="Pfam" id="PF00931"/>
    </source>
</evidence>
<organism evidence="5">
    <name type="scientific">Rosa hybrid cultivar</name>
    <dbReference type="NCBI Taxonomy" id="128735"/>
    <lineage>
        <taxon>Eukaryota</taxon>
        <taxon>Viridiplantae</taxon>
        <taxon>Streptophyta</taxon>
        <taxon>Embryophyta</taxon>
        <taxon>Tracheophyta</taxon>
        <taxon>Spermatophyta</taxon>
        <taxon>Magnoliopsida</taxon>
        <taxon>eudicotyledons</taxon>
        <taxon>Gunneridae</taxon>
        <taxon>Pentapetalae</taxon>
        <taxon>rosids</taxon>
        <taxon>fabids</taxon>
        <taxon>Rosales</taxon>
        <taxon>Rosaceae</taxon>
        <taxon>Rosoideae</taxon>
        <taxon>Rosoideae incertae sedis</taxon>
        <taxon>Rosa</taxon>
    </lineage>
</organism>
<dbReference type="SUPFAM" id="SSF52540">
    <property type="entry name" value="P-loop containing nucleoside triphosphate hydrolases"/>
    <property type="match status" value="1"/>
</dbReference>
<reference evidence="5" key="2">
    <citation type="journal article" date="2007" name="Physiol. Plantarum">
        <title>Molecular characterization of NBS-LRR-RGAs in the rose genome.</title>
        <authorList>
            <person name="Hattendorf A."/>
            <person name="Debener T."/>
        </authorList>
    </citation>
    <scope>NUCLEOTIDE SEQUENCE</scope>
</reference>
<accession>Q3ZUT9</accession>
<feature type="non-terminal residue" evidence="5">
    <location>
        <position position="214"/>
    </location>
</feature>
<dbReference type="AlphaFoldDB" id="Q3ZUT9"/>
<reference evidence="5" key="1">
    <citation type="thesis" date="2005" institute="Department of Horticulture" country="University of Hannover, Hannover, Germany">
        <title>Molekulargenetische Charakterisierung von Resistenzgenanaloga im Rosengenom als Basis fur die Resistenzzuechtung.</title>
        <authorList>
            <person name="Hattendorf A."/>
        </authorList>
    </citation>
    <scope>NUCLEOTIDE SEQUENCE</scope>
</reference>
<dbReference type="InterPro" id="IPR002182">
    <property type="entry name" value="NB-ARC"/>
</dbReference>
<feature type="domain" description="NB-ARC" evidence="4">
    <location>
        <begin position="7"/>
        <end position="131"/>
    </location>
</feature>
<dbReference type="PANTHER" id="PTHR33463">
    <property type="entry name" value="NB-ARC DOMAIN-CONTAINING PROTEIN-RELATED"/>
    <property type="match status" value="1"/>
</dbReference>
<dbReference type="GO" id="GO:0043531">
    <property type="term" value="F:ADP binding"/>
    <property type="evidence" value="ECO:0007669"/>
    <property type="project" value="InterPro"/>
</dbReference>
<evidence type="ECO:0000256" key="1">
    <source>
        <dbReference type="ARBA" id="ARBA00022741"/>
    </source>
</evidence>
<dbReference type="Gene3D" id="1.10.8.430">
    <property type="entry name" value="Helical domain of apoptotic protease-activating factors"/>
    <property type="match status" value="1"/>
</dbReference>
<gene>
    <name evidence="5" type="primary">brp31</name>
</gene>
<dbReference type="GO" id="GO:0005524">
    <property type="term" value="F:ATP binding"/>
    <property type="evidence" value="ECO:0007669"/>
    <property type="project" value="UniProtKB-KW"/>
</dbReference>
<dbReference type="InterPro" id="IPR027417">
    <property type="entry name" value="P-loop_NTPase"/>
</dbReference>
<dbReference type="PANTHER" id="PTHR33463:SF143">
    <property type="entry name" value="NB-ARC DOMAIN-CONTAINING PROTEIN"/>
    <property type="match status" value="1"/>
</dbReference>
<feature type="non-terminal residue" evidence="5">
    <location>
        <position position="1"/>
    </location>
</feature>
<proteinExistence type="predicted"/>